<accession>A0A1B7L6X8</accession>
<sequence>MQNTPSLIEKVFRAPKAELHVHIEGTLEPELIFKLAQRNRIPLAWSTVDELREAYQFTSLQSFLDIYYAGTSVLQTEDDFYEMTSSYLDNACQNGVIHAEIFFDPQSHTSRGIGFDVFIPGMVRALESAREKGISTQLIMCFLRHLPESDALKTFADSREWFIRYPEWLTGVGLDSSENGNPPEKFARVFARAKAAGLRRVAHAGEEGPVEYIWQALQLLESERIDHGVRSFDDPDLVAHLSDTQMPLTVCPLSNVKLRVFDSMGEHNLRELLQAGVNVTINSDDPAYFGGHVNENYQSIISALQLTENECYTLLQNSLKSAFVNAQTRDKMLMQLNAYWHADA</sequence>
<dbReference type="Gene3D" id="3.20.20.140">
    <property type="entry name" value="Metal-dependent hydrolases"/>
    <property type="match status" value="1"/>
</dbReference>
<feature type="site" description="Important for catalytic activity" evidence="5">
    <location>
        <position position="227"/>
    </location>
</feature>
<dbReference type="SUPFAM" id="SSF51556">
    <property type="entry name" value="Metallo-dependent hydrolases"/>
    <property type="match status" value="1"/>
</dbReference>
<feature type="active site" description="Proton donor" evidence="5">
    <location>
        <position position="206"/>
    </location>
</feature>
<dbReference type="InterPro" id="IPR032466">
    <property type="entry name" value="Metal_Hydrolase"/>
</dbReference>
<evidence type="ECO:0000256" key="4">
    <source>
        <dbReference type="ARBA" id="ARBA00023080"/>
    </source>
</evidence>
<feature type="binding site" evidence="5">
    <location>
        <position position="284"/>
    </location>
    <ligand>
        <name>Zn(2+)</name>
        <dbReference type="ChEBI" id="CHEBI:29105"/>
        <note>catalytic</note>
    </ligand>
</feature>
<gene>
    <name evidence="7" type="ORF">A9B99_18595</name>
</gene>
<keyword evidence="3 5" id="KW-0862">Zinc</keyword>
<dbReference type="RefSeq" id="WP_064595797.1">
    <property type="nucleotide sequence ID" value="NZ_CP134782.1"/>
</dbReference>
<dbReference type="GO" id="GO:0005829">
    <property type="term" value="C:cytosol"/>
    <property type="evidence" value="ECO:0007669"/>
    <property type="project" value="TreeGrafter"/>
</dbReference>
<dbReference type="InterPro" id="IPR006330">
    <property type="entry name" value="Ado/ade_deaminase"/>
</dbReference>
<dbReference type="EC" id="3.5.4.2" evidence="5"/>
<comment type="cofactor">
    <cofactor evidence="5">
        <name>Zn(2+)</name>
        <dbReference type="ChEBI" id="CHEBI:29105"/>
    </cofactor>
    <text evidence="5">Binds 1 zinc ion per subunit.</text>
</comment>
<organism evidence="7 8">
    <name type="scientific">Mangrovibacter phragmitis</name>
    <dbReference type="NCBI Taxonomy" id="1691903"/>
    <lineage>
        <taxon>Bacteria</taxon>
        <taxon>Pseudomonadati</taxon>
        <taxon>Pseudomonadota</taxon>
        <taxon>Gammaproteobacteria</taxon>
        <taxon>Enterobacterales</taxon>
        <taxon>Enterobacteriaceae</taxon>
        <taxon>Mangrovibacter</taxon>
    </lineage>
</organism>
<dbReference type="HAMAP" id="MF_01962">
    <property type="entry name" value="Adenine_deaminase"/>
    <property type="match status" value="1"/>
</dbReference>
<evidence type="ECO:0000313" key="8">
    <source>
        <dbReference type="Proteomes" id="UP000078225"/>
    </source>
</evidence>
<dbReference type="NCBIfam" id="TIGR01430">
    <property type="entry name" value="aden_deam"/>
    <property type="match status" value="1"/>
</dbReference>
<dbReference type="Proteomes" id="UP000078225">
    <property type="component" value="Unassembled WGS sequence"/>
</dbReference>
<evidence type="ECO:0000313" key="7">
    <source>
        <dbReference type="EMBL" id="OAT78149.1"/>
    </source>
</evidence>
<proteinExistence type="inferred from homology"/>
<dbReference type="PANTHER" id="PTHR43114">
    <property type="entry name" value="ADENINE DEAMINASE"/>
    <property type="match status" value="1"/>
</dbReference>
<dbReference type="InterPro" id="IPR028892">
    <property type="entry name" value="ADE"/>
</dbReference>
<dbReference type="GO" id="GO:0009117">
    <property type="term" value="P:nucleotide metabolic process"/>
    <property type="evidence" value="ECO:0007669"/>
    <property type="project" value="UniProtKB-KW"/>
</dbReference>
<keyword evidence="4 5" id="KW-0546">Nucleotide metabolism</keyword>
<dbReference type="OrthoDB" id="105475at2"/>
<feature type="binding site" evidence="5">
    <location>
        <position position="285"/>
    </location>
    <ligand>
        <name>substrate</name>
    </ligand>
</feature>
<protein>
    <recommendedName>
        <fullName evidence="5">Adenine deaminase</fullName>
        <shortName evidence="5">ADE</shortName>
        <ecNumber evidence="5">3.5.4.2</ecNumber>
    </recommendedName>
    <alternativeName>
        <fullName evidence="5">Adenine aminohydrolase</fullName>
        <shortName evidence="5">AAH</shortName>
    </alternativeName>
</protein>
<dbReference type="NCBIfam" id="NF006850">
    <property type="entry name" value="PRK09358.1-6"/>
    <property type="match status" value="1"/>
</dbReference>
<dbReference type="EMBL" id="LYRP01000002">
    <property type="protein sequence ID" value="OAT78149.1"/>
    <property type="molecule type" value="Genomic_DNA"/>
</dbReference>
<evidence type="ECO:0000256" key="3">
    <source>
        <dbReference type="ARBA" id="ARBA00022833"/>
    </source>
</evidence>
<dbReference type="GO" id="GO:0008270">
    <property type="term" value="F:zinc ion binding"/>
    <property type="evidence" value="ECO:0007669"/>
    <property type="project" value="UniProtKB-UniRule"/>
</dbReference>
<dbReference type="GO" id="GO:0000034">
    <property type="term" value="F:adenine deaminase activity"/>
    <property type="evidence" value="ECO:0007669"/>
    <property type="project" value="UniProtKB-UniRule"/>
</dbReference>
<dbReference type="InterPro" id="IPR001365">
    <property type="entry name" value="A_deaminase_dom"/>
</dbReference>
<dbReference type="AlphaFoldDB" id="A0A1B7L6X8"/>
<keyword evidence="1 5" id="KW-0479">Metal-binding</keyword>
<dbReference type="CDD" id="cd01320">
    <property type="entry name" value="ADA"/>
    <property type="match status" value="1"/>
</dbReference>
<comment type="caution">
    <text evidence="7">The sequence shown here is derived from an EMBL/GenBank/DDBJ whole genome shotgun (WGS) entry which is preliminary data.</text>
</comment>
<dbReference type="STRING" id="1691903.A9B99_18595"/>
<feature type="binding site" evidence="5">
    <location>
        <position position="22"/>
    </location>
    <ligand>
        <name>Zn(2+)</name>
        <dbReference type="ChEBI" id="CHEBI:29105"/>
        <note>catalytic</note>
    </ligand>
</feature>
<feature type="binding site" evidence="5">
    <location>
        <position position="203"/>
    </location>
    <ligand>
        <name>Zn(2+)</name>
        <dbReference type="ChEBI" id="CHEBI:29105"/>
        <note>catalytic</note>
    </ligand>
</feature>
<feature type="domain" description="Adenosine deaminase" evidence="6">
    <location>
        <begin position="15"/>
        <end position="337"/>
    </location>
</feature>
<keyword evidence="8" id="KW-1185">Reference proteome</keyword>
<comment type="catalytic activity">
    <reaction evidence="5">
        <text>adenine + H2O + H(+) = hypoxanthine + NH4(+)</text>
        <dbReference type="Rhea" id="RHEA:23688"/>
        <dbReference type="ChEBI" id="CHEBI:15377"/>
        <dbReference type="ChEBI" id="CHEBI:15378"/>
        <dbReference type="ChEBI" id="CHEBI:16708"/>
        <dbReference type="ChEBI" id="CHEBI:17368"/>
        <dbReference type="ChEBI" id="CHEBI:28938"/>
        <dbReference type="EC" id="3.5.4.2"/>
    </reaction>
</comment>
<feature type="binding site" evidence="5">
    <location>
        <position position="20"/>
    </location>
    <ligand>
        <name>Zn(2+)</name>
        <dbReference type="ChEBI" id="CHEBI:29105"/>
        <note>catalytic</note>
    </ligand>
</feature>
<evidence type="ECO:0000256" key="5">
    <source>
        <dbReference type="HAMAP-Rule" id="MF_01962"/>
    </source>
</evidence>
<dbReference type="PANTHER" id="PTHR43114:SF6">
    <property type="entry name" value="ADENINE DEAMINASE"/>
    <property type="match status" value="1"/>
</dbReference>
<evidence type="ECO:0000256" key="2">
    <source>
        <dbReference type="ARBA" id="ARBA00022801"/>
    </source>
</evidence>
<name>A0A1B7L6X8_9ENTR</name>
<dbReference type="GO" id="GO:0006146">
    <property type="term" value="P:adenine catabolic process"/>
    <property type="evidence" value="ECO:0007669"/>
    <property type="project" value="UniProtKB-UniRule"/>
</dbReference>
<dbReference type="Pfam" id="PF00962">
    <property type="entry name" value="A_deaminase"/>
    <property type="match status" value="1"/>
</dbReference>
<reference evidence="8" key="1">
    <citation type="submission" date="2016-05" db="EMBL/GenBank/DDBJ databases">
        <authorList>
            <person name="Behera P."/>
            <person name="Vaishampayan P."/>
            <person name="Singh N."/>
            <person name="Raina V."/>
            <person name="Suar M."/>
            <person name="Pattnaik A."/>
            <person name="Rastogi G."/>
        </authorList>
    </citation>
    <scope>NUCLEOTIDE SEQUENCE [LARGE SCALE GENOMIC DNA]</scope>
    <source>
        <strain evidence="8">MP23</strain>
    </source>
</reference>
<dbReference type="GO" id="GO:0043103">
    <property type="term" value="P:hypoxanthine salvage"/>
    <property type="evidence" value="ECO:0007669"/>
    <property type="project" value="UniProtKB-UniRule"/>
</dbReference>
<evidence type="ECO:0000259" key="6">
    <source>
        <dbReference type="Pfam" id="PF00962"/>
    </source>
</evidence>
<evidence type="ECO:0000256" key="1">
    <source>
        <dbReference type="ARBA" id="ARBA00022723"/>
    </source>
</evidence>
<comment type="function">
    <text evidence="5">Catalyzes the hydrolytic deamination of adenine to hypoxanthine. Plays an important role in the purine salvage pathway and in nitrogen catabolism.</text>
</comment>
<keyword evidence="2 5" id="KW-0378">Hydrolase</keyword>
<comment type="similarity">
    <text evidence="5">Belongs to the metallo-dependent hydrolases superfamily. Adenosine and AMP deaminases family. Adenine deaminase type 2 subfamily.</text>
</comment>